<dbReference type="CDD" id="cd04186">
    <property type="entry name" value="GT_2_like_c"/>
    <property type="match status" value="1"/>
</dbReference>
<dbReference type="PANTHER" id="PTHR43179:SF7">
    <property type="entry name" value="RHAMNOSYLTRANSFERASE WBBL"/>
    <property type="match status" value="1"/>
</dbReference>
<keyword evidence="3" id="KW-1185">Reference proteome</keyword>
<dbReference type="RefSeq" id="WP_238277125.1">
    <property type="nucleotide sequence ID" value="NZ_BPQR01000053.1"/>
</dbReference>
<dbReference type="InterPro" id="IPR001173">
    <property type="entry name" value="Glyco_trans_2-like"/>
</dbReference>
<sequence length="297" mass="31220">MPSTLSLTAVVVAHDSAGALPACLAALADEGVPAIVVDNASRDASAAVAEAAGARVIRNPRNEGYGRANNIGVRAATEASHVLILNPDVTLRPGAVAALTAAVRAYPDAGLLAPRITEPDGRFFYQPRSLLAPYLHNRLGRRDLPEGDACAPFLSGACLLAPRDLFLALGGFDEKIFLFYEDDDLCRRVIEAGRSLVHVHGAQALHGRGRSSAPEPGRVFRARWHLAWSRAYVGRKYGITENPWPGLAANAAKAALSALVLRRAGLERYGGSAMGALAALRGLSALAREGLAETPAP</sequence>
<organism evidence="2 3">
    <name type="scientific">Methylobacterium jeotgali</name>
    <dbReference type="NCBI Taxonomy" id="381630"/>
    <lineage>
        <taxon>Bacteria</taxon>
        <taxon>Pseudomonadati</taxon>
        <taxon>Pseudomonadota</taxon>
        <taxon>Alphaproteobacteria</taxon>
        <taxon>Hyphomicrobiales</taxon>
        <taxon>Methylobacteriaceae</taxon>
        <taxon>Methylobacterium</taxon>
    </lineage>
</organism>
<name>A0ABQ4SX97_9HYPH</name>
<dbReference type="Gene3D" id="3.90.550.10">
    <property type="entry name" value="Spore Coat Polysaccharide Biosynthesis Protein SpsA, Chain A"/>
    <property type="match status" value="1"/>
</dbReference>
<feature type="domain" description="Glycosyltransferase 2-like" evidence="1">
    <location>
        <begin position="9"/>
        <end position="163"/>
    </location>
</feature>
<dbReference type="InterPro" id="IPR029044">
    <property type="entry name" value="Nucleotide-diphossugar_trans"/>
</dbReference>
<gene>
    <name evidence="2" type="ORF">AOPFMNJM_3117</name>
</gene>
<reference evidence="2" key="1">
    <citation type="journal article" date="2021" name="Front. Microbiol.">
        <title>Comprehensive Comparative Genomics and Phenotyping of Methylobacterium Species.</title>
        <authorList>
            <person name="Alessa O."/>
            <person name="Ogura Y."/>
            <person name="Fujitani Y."/>
            <person name="Takami H."/>
            <person name="Hayashi T."/>
            <person name="Sahin N."/>
            <person name="Tani A."/>
        </authorList>
    </citation>
    <scope>NUCLEOTIDE SEQUENCE</scope>
    <source>
        <strain evidence="2">LMG 23639</strain>
    </source>
</reference>
<protein>
    <recommendedName>
        <fullName evidence="1">Glycosyltransferase 2-like domain-containing protein</fullName>
    </recommendedName>
</protein>
<evidence type="ECO:0000259" key="1">
    <source>
        <dbReference type="Pfam" id="PF00535"/>
    </source>
</evidence>
<proteinExistence type="predicted"/>
<dbReference type="PANTHER" id="PTHR43179">
    <property type="entry name" value="RHAMNOSYLTRANSFERASE WBBL"/>
    <property type="match status" value="1"/>
</dbReference>
<comment type="caution">
    <text evidence="2">The sequence shown here is derived from an EMBL/GenBank/DDBJ whole genome shotgun (WGS) entry which is preliminary data.</text>
</comment>
<evidence type="ECO:0000313" key="2">
    <source>
        <dbReference type="EMBL" id="GJE07787.1"/>
    </source>
</evidence>
<accession>A0ABQ4SX97</accession>
<dbReference type="Proteomes" id="UP001055102">
    <property type="component" value="Unassembled WGS sequence"/>
</dbReference>
<dbReference type="SUPFAM" id="SSF53448">
    <property type="entry name" value="Nucleotide-diphospho-sugar transferases"/>
    <property type="match status" value="1"/>
</dbReference>
<dbReference type="EMBL" id="BPQR01000053">
    <property type="protein sequence ID" value="GJE07787.1"/>
    <property type="molecule type" value="Genomic_DNA"/>
</dbReference>
<evidence type="ECO:0000313" key="3">
    <source>
        <dbReference type="Proteomes" id="UP001055102"/>
    </source>
</evidence>
<dbReference type="Pfam" id="PF00535">
    <property type="entry name" value="Glycos_transf_2"/>
    <property type="match status" value="1"/>
</dbReference>
<reference evidence="2" key="2">
    <citation type="submission" date="2021-08" db="EMBL/GenBank/DDBJ databases">
        <authorList>
            <person name="Tani A."/>
            <person name="Ola A."/>
            <person name="Ogura Y."/>
            <person name="Katsura K."/>
            <person name="Hayashi T."/>
        </authorList>
    </citation>
    <scope>NUCLEOTIDE SEQUENCE</scope>
    <source>
        <strain evidence="2">LMG 23639</strain>
    </source>
</reference>